<dbReference type="GO" id="GO:0006508">
    <property type="term" value="P:proteolysis"/>
    <property type="evidence" value="ECO:0007669"/>
    <property type="project" value="UniProtKB-KW"/>
</dbReference>
<dbReference type="Pfam" id="PF14533">
    <property type="entry name" value="USP7_C2"/>
    <property type="match status" value="1"/>
</dbReference>
<evidence type="ECO:0000256" key="6">
    <source>
        <dbReference type="ARBA" id="ARBA00022801"/>
    </source>
</evidence>
<evidence type="ECO:0000259" key="9">
    <source>
        <dbReference type="Pfam" id="PF14533"/>
    </source>
</evidence>
<evidence type="ECO:0000256" key="3">
    <source>
        <dbReference type="ARBA" id="ARBA00012759"/>
    </source>
</evidence>
<keyword evidence="5" id="KW-0833">Ubl conjugation pathway</keyword>
<dbReference type="SUPFAM" id="SSF54001">
    <property type="entry name" value="Cysteine proteinases"/>
    <property type="match status" value="1"/>
</dbReference>
<evidence type="ECO:0000259" key="8">
    <source>
        <dbReference type="Pfam" id="PF12436"/>
    </source>
</evidence>
<reference evidence="10 11" key="1">
    <citation type="journal article" date="2021" name="Nat. Plants">
        <title>The Taxus genome provides insights into paclitaxel biosynthesis.</title>
        <authorList>
            <person name="Xiong X."/>
            <person name="Gou J."/>
            <person name="Liao Q."/>
            <person name="Li Y."/>
            <person name="Zhou Q."/>
            <person name="Bi G."/>
            <person name="Li C."/>
            <person name="Du R."/>
            <person name="Wang X."/>
            <person name="Sun T."/>
            <person name="Guo L."/>
            <person name="Liang H."/>
            <person name="Lu P."/>
            <person name="Wu Y."/>
            <person name="Zhang Z."/>
            <person name="Ro D.K."/>
            <person name="Shang Y."/>
            <person name="Huang S."/>
            <person name="Yan J."/>
        </authorList>
    </citation>
    <scope>NUCLEOTIDE SEQUENCE [LARGE SCALE GENOMIC DNA]</scope>
    <source>
        <strain evidence="10">Ta-2019</strain>
    </source>
</reference>
<organism evidence="10 11">
    <name type="scientific">Taxus chinensis</name>
    <name type="common">Chinese yew</name>
    <name type="synonym">Taxus wallichiana var. chinensis</name>
    <dbReference type="NCBI Taxonomy" id="29808"/>
    <lineage>
        <taxon>Eukaryota</taxon>
        <taxon>Viridiplantae</taxon>
        <taxon>Streptophyta</taxon>
        <taxon>Embryophyta</taxon>
        <taxon>Tracheophyta</taxon>
        <taxon>Spermatophyta</taxon>
        <taxon>Pinopsida</taxon>
        <taxon>Pinidae</taxon>
        <taxon>Conifers II</taxon>
        <taxon>Cupressales</taxon>
        <taxon>Taxaceae</taxon>
        <taxon>Taxus</taxon>
    </lineage>
</organism>
<comment type="catalytic activity">
    <reaction evidence="1">
        <text>Thiol-dependent hydrolysis of ester, thioester, amide, peptide and isopeptide bonds formed by the C-terminal Gly of ubiquitin (a 76-residue protein attached to proteins as an intracellular targeting signal).</text>
        <dbReference type="EC" id="3.4.19.12"/>
    </reaction>
</comment>
<dbReference type="Gene3D" id="3.10.20.90">
    <property type="entry name" value="Phosphatidylinositol 3-kinase Catalytic Subunit, Chain A, domain 1"/>
    <property type="match status" value="2"/>
</dbReference>
<dbReference type="InterPro" id="IPR038765">
    <property type="entry name" value="Papain-like_cys_pep_sf"/>
</dbReference>
<evidence type="ECO:0000256" key="2">
    <source>
        <dbReference type="ARBA" id="ARBA00009085"/>
    </source>
</evidence>
<comment type="caution">
    <text evidence="10">The sequence shown here is derived from an EMBL/GenBank/DDBJ whole genome shotgun (WGS) entry which is preliminary data.</text>
</comment>
<keyword evidence="7" id="KW-0788">Thiol protease</keyword>
<proteinExistence type="inferred from homology"/>
<keyword evidence="6" id="KW-0378">Hydrolase</keyword>
<comment type="similarity">
    <text evidence="2">Belongs to the peptidase C19 family.</text>
</comment>
<name>A0AA38GM02_TAXCH</name>
<dbReference type="EC" id="3.4.19.12" evidence="3"/>
<evidence type="ECO:0000313" key="11">
    <source>
        <dbReference type="Proteomes" id="UP000824469"/>
    </source>
</evidence>
<protein>
    <recommendedName>
        <fullName evidence="3">ubiquitinyl hydrolase 1</fullName>
        <ecNumber evidence="3">3.4.19.12</ecNumber>
    </recommendedName>
</protein>
<evidence type="ECO:0000256" key="5">
    <source>
        <dbReference type="ARBA" id="ARBA00022786"/>
    </source>
</evidence>
<dbReference type="InterPro" id="IPR024729">
    <property type="entry name" value="USP7_ICP0-binding_dom"/>
</dbReference>
<dbReference type="OMA" id="MDSCPIA"/>
<dbReference type="Proteomes" id="UP000824469">
    <property type="component" value="Unassembled WGS sequence"/>
</dbReference>
<feature type="domain" description="Ubiquitin carboxyl-terminal hydrolase C-terminal" evidence="9">
    <location>
        <begin position="412"/>
        <end position="626"/>
    </location>
</feature>
<dbReference type="InterPro" id="IPR029346">
    <property type="entry name" value="USP_C"/>
</dbReference>
<keyword evidence="4" id="KW-0645">Protease</keyword>
<gene>
    <name evidence="10" type="ORF">KI387_004762</name>
</gene>
<feature type="non-terminal residue" evidence="10">
    <location>
        <position position="1"/>
    </location>
</feature>
<feature type="domain" description="Ubiquitin carboxyl-terminal hydrolase 7 ICP0-binding" evidence="8">
    <location>
        <begin position="148"/>
        <end position="402"/>
    </location>
</feature>
<evidence type="ECO:0000256" key="4">
    <source>
        <dbReference type="ARBA" id="ARBA00022670"/>
    </source>
</evidence>
<keyword evidence="11" id="KW-1185">Reference proteome</keyword>
<dbReference type="Pfam" id="PF12436">
    <property type="entry name" value="USP7_ICP0_bdg"/>
    <property type="match status" value="1"/>
</dbReference>
<evidence type="ECO:0000256" key="7">
    <source>
        <dbReference type="ARBA" id="ARBA00022807"/>
    </source>
</evidence>
<accession>A0AA38GM02</accession>
<evidence type="ECO:0000313" key="10">
    <source>
        <dbReference type="EMBL" id="KAH9324584.1"/>
    </source>
</evidence>
<dbReference type="GO" id="GO:0004843">
    <property type="term" value="F:cysteine-type deubiquitinase activity"/>
    <property type="evidence" value="ECO:0007669"/>
    <property type="project" value="UniProtKB-EC"/>
</dbReference>
<evidence type="ECO:0000256" key="1">
    <source>
        <dbReference type="ARBA" id="ARBA00000707"/>
    </source>
</evidence>
<dbReference type="EMBL" id="JAHRHJ020000002">
    <property type="protein sequence ID" value="KAH9324584.1"/>
    <property type="molecule type" value="Genomic_DNA"/>
</dbReference>
<dbReference type="AlphaFoldDB" id="A0AA38GM02"/>
<sequence length="635" mass="75248">YKFDDECVTKEDLKTVLEEQYGGEGEILQKNHGVNETIKFVRHSNAYMLVYVRNSDKDMIMCKIEDKDIPEHIKENGRKWREREEAHLCTNIKVVCDAHLRTQIGKDVYFDLVDFDKVKSFRFKNNMPLVQIKDRLAVEFDIPTNCQKIWMWSKRKNNTWRPSKALIIQDKVLTIEDLKHYGGGTELRLFLEEQKCQEEQILFPPSPTPKKDTLLFFKLYDPKKKELRYIGKQHVKNDSRPMDDLDKFKEMAGFETDDEVELYEERCYIPKVQCPRINNMKTYKENELQDGDIICLQRSVVEDDMIVDSMVDLSSIEKYFCHVKYRQDVHFRKLENPDKDVVLLELNTLISYDELVKFLAPHLKLDKDNICNIRFTPHNAYTQQPGEQPIMYYSAKSLREMLLYHNQMSDILYYEILDTPLRELEEQKVIKVSFYNSNVQEVSAHIITLHCESTVDDVIRHLRGKMEMSNQQADLRILQISGHKIWKILSPNEKIKYMVSEHATFRSQHVTYRGEEIPEEERNKGPEDCIIHVYHFRRGSSQNDNIENFGEPFLFLTRSGETLAQLKERIRKKLEVPEDQFSKFKFASVHLNRPNYLNDDAVVVTYFERKAIYGPWEFYLGLEHNDCSLELQPNQ</sequence>
<feature type="non-terminal residue" evidence="10">
    <location>
        <position position="635"/>
    </location>
</feature>